<evidence type="ECO:0000313" key="2">
    <source>
        <dbReference type="EMBL" id="GFS90348.1"/>
    </source>
</evidence>
<proteinExistence type="predicted"/>
<organism evidence="2 3">
    <name type="scientific">Nephila pilipes</name>
    <name type="common">Giant wood spider</name>
    <name type="synonym">Nephila maculata</name>
    <dbReference type="NCBI Taxonomy" id="299642"/>
    <lineage>
        <taxon>Eukaryota</taxon>
        <taxon>Metazoa</taxon>
        <taxon>Ecdysozoa</taxon>
        <taxon>Arthropoda</taxon>
        <taxon>Chelicerata</taxon>
        <taxon>Arachnida</taxon>
        <taxon>Araneae</taxon>
        <taxon>Araneomorphae</taxon>
        <taxon>Entelegynae</taxon>
        <taxon>Araneoidea</taxon>
        <taxon>Nephilidae</taxon>
        <taxon>Nephila</taxon>
    </lineage>
</organism>
<dbReference type="EMBL" id="BMAW01053293">
    <property type="protein sequence ID" value="GFS90348.1"/>
    <property type="molecule type" value="Genomic_DNA"/>
</dbReference>
<dbReference type="AlphaFoldDB" id="A0A8X6N2S9"/>
<sequence>MPRPINYDEITKSQELDLEIQNLISNPQGLQSKKIVMPISDIPLFCDLSTEIARPYIPKQYRQRIFSQLHNMSHPGIRATTKLIRSRFVGPSIAKDCST</sequence>
<gene>
    <name evidence="2" type="primary">RF55_14628</name>
    <name evidence="2" type="ORF">NPIL_577361</name>
</gene>
<dbReference type="InterPro" id="IPR041588">
    <property type="entry name" value="Integrase_H2C2"/>
</dbReference>
<keyword evidence="3" id="KW-1185">Reference proteome</keyword>
<evidence type="ECO:0000259" key="1">
    <source>
        <dbReference type="Pfam" id="PF17921"/>
    </source>
</evidence>
<name>A0A8X6N2S9_NEPPI</name>
<dbReference type="Gene3D" id="1.10.340.70">
    <property type="match status" value="1"/>
</dbReference>
<accession>A0A8X6N2S9</accession>
<reference evidence="2" key="1">
    <citation type="submission" date="2020-08" db="EMBL/GenBank/DDBJ databases">
        <title>Multicomponent nature underlies the extraordinary mechanical properties of spider dragline silk.</title>
        <authorList>
            <person name="Kono N."/>
            <person name="Nakamura H."/>
            <person name="Mori M."/>
            <person name="Yoshida Y."/>
            <person name="Ohtoshi R."/>
            <person name="Malay A.D."/>
            <person name="Moran D.A.P."/>
            <person name="Tomita M."/>
            <person name="Numata K."/>
            <person name="Arakawa K."/>
        </authorList>
    </citation>
    <scope>NUCLEOTIDE SEQUENCE</scope>
</reference>
<protein>
    <submittedName>
        <fullName evidence="2">Gag-pol polyprotein</fullName>
    </submittedName>
</protein>
<dbReference type="OrthoDB" id="6432186at2759"/>
<comment type="caution">
    <text evidence="2">The sequence shown here is derived from an EMBL/GenBank/DDBJ whole genome shotgun (WGS) entry which is preliminary data.</text>
</comment>
<evidence type="ECO:0000313" key="3">
    <source>
        <dbReference type="Proteomes" id="UP000887013"/>
    </source>
</evidence>
<dbReference type="Proteomes" id="UP000887013">
    <property type="component" value="Unassembled WGS sequence"/>
</dbReference>
<dbReference type="Pfam" id="PF17921">
    <property type="entry name" value="Integrase_H2C2"/>
    <property type="match status" value="1"/>
</dbReference>
<feature type="domain" description="Integrase zinc-binding" evidence="1">
    <location>
        <begin position="57"/>
        <end position="97"/>
    </location>
</feature>